<protein>
    <submittedName>
        <fullName evidence="7">DEAD/DEAH box helicase</fullName>
    </submittedName>
</protein>
<dbReference type="Pfam" id="PF26076">
    <property type="entry name" value="WHD_DDX60"/>
    <property type="match status" value="1"/>
</dbReference>
<feature type="compositionally biased region" description="Acidic residues" evidence="5">
    <location>
        <begin position="308"/>
        <end position="318"/>
    </location>
</feature>
<dbReference type="PANTHER" id="PTHR44533">
    <property type="entry name" value="DEAD/H RNA HELICASE, PUTATIVE-RELATED"/>
    <property type="match status" value="1"/>
</dbReference>
<dbReference type="OrthoDB" id="2320933at2759"/>
<keyword evidence="4" id="KW-0067">ATP-binding</keyword>
<dbReference type="GO" id="GO:0005524">
    <property type="term" value="F:ATP binding"/>
    <property type="evidence" value="ECO:0007669"/>
    <property type="project" value="UniProtKB-KW"/>
</dbReference>
<reference evidence="7" key="1">
    <citation type="submission" date="2021-01" db="EMBL/GenBank/DDBJ databases">
        <title>Chromosome-level genome assembly of a human fungal pathogen reveals clustering of transcriptionally co-regulated genes.</title>
        <authorList>
            <person name="Voorhies M."/>
            <person name="Cohen S."/>
            <person name="Shea T.P."/>
            <person name="Petrus S."/>
            <person name="Munoz J.F."/>
            <person name="Poplawski S."/>
            <person name="Goldman W.E."/>
            <person name="Michael T."/>
            <person name="Cuomo C.A."/>
            <person name="Sil A."/>
            <person name="Beyhan S."/>
        </authorList>
    </citation>
    <scope>NUCLEOTIDE SEQUENCE</scope>
    <source>
        <strain evidence="7">WU24</strain>
    </source>
</reference>
<evidence type="ECO:0000256" key="5">
    <source>
        <dbReference type="SAM" id="MobiDB-lite"/>
    </source>
</evidence>
<dbReference type="InterPro" id="IPR014001">
    <property type="entry name" value="Helicase_ATP-bd"/>
</dbReference>
<evidence type="ECO:0000256" key="4">
    <source>
        <dbReference type="ARBA" id="ARBA00022840"/>
    </source>
</evidence>
<feature type="region of interest" description="Disordered" evidence="5">
    <location>
        <begin position="1281"/>
        <end position="1309"/>
    </location>
</feature>
<dbReference type="Proteomes" id="UP000663671">
    <property type="component" value="Chromosome 7"/>
</dbReference>
<evidence type="ECO:0000313" key="7">
    <source>
        <dbReference type="EMBL" id="QSS62776.1"/>
    </source>
</evidence>
<accession>A0A8A1M8E6</accession>
<proteinExistence type="predicted"/>
<keyword evidence="3 7" id="KW-0347">Helicase</keyword>
<dbReference type="GO" id="GO:0003676">
    <property type="term" value="F:nucleic acid binding"/>
    <property type="evidence" value="ECO:0007669"/>
    <property type="project" value="InterPro"/>
</dbReference>
<dbReference type="VEuPathDB" id="FungiDB:I7I51_02516"/>
<dbReference type="InterPro" id="IPR059032">
    <property type="entry name" value="WHD_DDX60"/>
</dbReference>
<feature type="domain" description="Helicase ATP-binding" evidence="6">
    <location>
        <begin position="467"/>
        <end position="618"/>
    </location>
</feature>
<dbReference type="EMBL" id="CP069112">
    <property type="protein sequence ID" value="QSS62776.1"/>
    <property type="molecule type" value="Genomic_DNA"/>
</dbReference>
<dbReference type="GO" id="GO:0005737">
    <property type="term" value="C:cytoplasm"/>
    <property type="evidence" value="ECO:0007669"/>
    <property type="project" value="TreeGrafter"/>
</dbReference>
<keyword evidence="2" id="KW-0378">Hydrolase</keyword>
<dbReference type="SMART" id="SM00487">
    <property type="entry name" value="DEXDc"/>
    <property type="match status" value="1"/>
</dbReference>
<keyword evidence="1" id="KW-0547">Nucleotide-binding</keyword>
<feature type="compositionally biased region" description="Acidic residues" evidence="5">
    <location>
        <begin position="1281"/>
        <end position="1293"/>
    </location>
</feature>
<dbReference type="InterPro" id="IPR027417">
    <property type="entry name" value="P-loop_NTPase"/>
</dbReference>
<dbReference type="PROSITE" id="PS51192">
    <property type="entry name" value="HELICASE_ATP_BIND_1"/>
    <property type="match status" value="1"/>
</dbReference>
<dbReference type="InterPro" id="IPR052431">
    <property type="entry name" value="SKI2_subfamily_helicases"/>
</dbReference>
<feature type="region of interest" description="Disordered" evidence="5">
    <location>
        <begin position="298"/>
        <end position="320"/>
    </location>
</feature>
<evidence type="ECO:0000256" key="2">
    <source>
        <dbReference type="ARBA" id="ARBA00022801"/>
    </source>
</evidence>
<dbReference type="InterPro" id="IPR011545">
    <property type="entry name" value="DEAD/DEAH_box_helicase_dom"/>
</dbReference>
<dbReference type="Pfam" id="PF00270">
    <property type="entry name" value="DEAD"/>
    <property type="match status" value="1"/>
</dbReference>
<dbReference type="InterPro" id="IPR001650">
    <property type="entry name" value="Helicase_C-like"/>
</dbReference>
<evidence type="ECO:0000256" key="3">
    <source>
        <dbReference type="ARBA" id="ARBA00022806"/>
    </source>
</evidence>
<dbReference type="Gene3D" id="3.40.50.300">
    <property type="entry name" value="P-loop containing nucleotide triphosphate hydrolases"/>
    <property type="match status" value="3"/>
</dbReference>
<evidence type="ECO:0000256" key="1">
    <source>
        <dbReference type="ARBA" id="ARBA00022741"/>
    </source>
</evidence>
<dbReference type="PANTHER" id="PTHR44533:SF4">
    <property type="entry name" value="DEAD_H RNA HELICASE, PUTATIVE-RELATED"/>
    <property type="match status" value="1"/>
</dbReference>
<evidence type="ECO:0000259" key="6">
    <source>
        <dbReference type="PROSITE" id="PS51192"/>
    </source>
</evidence>
<dbReference type="SMART" id="SM00490">
    <property type="entry name" value="HELICc"/>
    <property type="match status" value="1"/>
</dbReference>
<evidence type="ECO:0000313" key="8">
    <source>
        <dbReference type="Proteomes" id="UP000663671"/>
    </source>
</evidence>
<name>A0A8A1M8E6_AJECA</name>
<sequence length="1341" mass="149965">MDLSYRQRNFSLTKHPHEVLEANNYMHIFLVYVLCLSVVFPSSRHRLPLVCHPFHLSRAFPIQIIGIGKPVSQLGYARFWVGCASTDSICRHQTLLMHILVRASTLRRGIWYAGLKSRSVDLVGDYAAATCHLYDREFSAQRKSTFHLVFFEDNAELCIPPNTQGDLHSRYLLARESIIQHFSSNMDGRTSPTKVRVFDSYYASDFKSFLTASKAYFIMCHDGAFVNIEPGVEYSASPKDEDGQASDYSYSIALLNGLECRDTKVMAIIVTGSATGARKASPYMSTADDEQTGITSGVYEEDGRSDAESESDSSSLDDTDAKEVVAKELAKLDLNTSGFSQNLSNSLVVLKFESLIIWVKRLCGVSITSEILILGRDPDIAEYVTETVKALRLPQVELGVQFSLKLSQAAVRFPLLEDAKNGVLDIGLSPTEFQLSHAAPFFDRNMYSAREPLVHDFEPDKWQREVLDEIDANRSLFVVAPTSAGKTFISWVLPLFNTTPCNRFYAMKKILGEDYNSVLVYVSLTKALVNQVAAEIQARFSKSFKHDYAPCASECELIVPRVKRIMFDEIHCIGQVNDGVVWEQLLLLAPCPVIALSATVGNPQEFSNWLRMTQMENGTDLTTIEHRHRYSDLRKFVYNPPTKFHFNGFPDSVPFAPTGLDNAFGMAYIHTPSRIMDPKSPFDLVLKALEFSVKSAQRPDIQISSGKSRQPEFSPTFVRNNFLDTTVPLICSLHEQGALPALFFNYDRVFSEFEEAEEKWKASNSAWKAKVTTFESWKISKDKRAKKAAPVDVKKGKKGNDQISREDRMWEEATAEASVFESFDPEAPLEGFHLTDVKKLTPSEFEVHAQELRRRFVPERLIAALRRGIGVHRAGMNRKYRQVCEILVRKGYLRVVIATGTLGLGINMPCRTVVFSGDSIYLTALNFRQAAGRAGRRGFDVLGNVVFQGLPYSKICRLLSSRLPDLHGHFPITTSLALRLFALLHESKQAPNAVRMVNSLISCPHIYLGGGEAREHVLHHLRFSIEFLRRNHLLEPDGAPLYFAGCVSHLYFVENSSFAFHALLKDGYFHETPYADAGIVSPSRTRLSALENQKTAFKRSTSVIVLPPMPGKAAKVLRRSNREIFQTYSTYVKTFVDQHITEPDCELPLTGMKCGGDIEHSNVNAIERDNGIRNSDIWYLLNDFSLVLATIVTSFENFLKLAPGTEADIAEVMGTGDMHEEEVDVGAMHDGFGGMELGSAGGVLSRHMPQTTTARSTPALMTSAKTIKKKKKKVVSSWEYDGVEESGGDEDDGAPAASDFWDDDEPAAPWDGMDRGGIINVLKGFKLLQAEFNTKFKGMWA</sequence>
<organism evidence="7 8">
    <name type="scientific">Ajellomyces capsulatus</name>
    <name type="common">Darling's disease fungus</name>
    <name type="synonym">Histoplasma capsulatum</name>
    <dbReference type="NCBI Taxonomy" id="5037"/>
    <lineage>
        <taxon>Eukaryota</taxon>
        <taxon>Fungi</taxon>
        <taxon>Dikarya</taxon>
        <taxon>Ascomycota</taxon>
        <taxon>Pezizomycotina</taxon>
        <taxon>Eurotiomycetes</taxon>
        <taxon>Eurotiomycetidae</taxon>
        <taxon>Onygenales</taxon>
        <taxon>Ajellomycetaceae</taxon>
        <taxon>Histoplasma</taxon>
    </lineage>
</organism>
<dbReference type="SUPFAM" id="SSF52540">
    <property type="entry name" value="P-loop containing nucleoside triphosphate hydrolases"/>
    <property type="match status" value="2"/>
</dbReference>
<gene>
    <name evidence="7" type="ORF">I7I51_02516</name>
</gene>
<dbReference type="GO" id="GO:0016787">
    <property type="term" value="F:hydrolase activity"/>
    <property type="evidence" value="ECO:0007669"/>
    <property type="project" value="UniProtKB-KW"/>
</dbReference>
<dbReference type="GO" id="GO:0004386">
    <property type="term" value="F:helicase activity"/>
    <property type="evidence" value="ECO:0007669"/>
    <property type="project" value="UniProtKB-KW"/>
</dbReference>